<evidence type="ECO:0000313" key="1">
    <source>
        <dbReference type="EMBL" id="TQN48424.1"/>
    </source>
</evidence>
<dbReference type="EMBL" id="VFQF01000001">
    <property type="protein sequence ID" value="TQN48424.1"/>
    <property type="molecule type" value="Genomic_DNA"/>
</dbReference>
<reference evidence="1 2" key="1">
    <citation type="submission" date="2019-06" db="EMBL/GenBank/DDBJ databases">
        <title>Sequencing the genomes of 1000 actinobacteria strains.</title>
        <authorList>
            <person name="Klenk H.-P."/>
        </authorList>
    </citation>
    <scope>NUCLEOTIDE SEQUENCE [LARGE SCALE GENOMIC DNA]</scope>
    <source>
        <strain evidence="1 2">DSM 21776</strain>
    </source>
</reference>
<dbReference type="SUPFAM" id="SSF52980">
    <property type="entry name" value="Restriction endonuclease-like"/>
    <property type="match status" value="1"/>
</dbReference>
<proteinExistence type="predicted"/>
<sequence>MAADESAPFRRGQRPAGVTDWRLRTASFRRLFHDVYVDRAAELTPVLLASAALLVVPDATVSHHSAARLWGGIVPDDGIVHLACPSRRAQVEGIRSHRFGPSKATTVWRRLPVTTPIQTFLDLAAVLCLVDLVVLGDSLVRRKRVTVEMLVEAASAHRGPGSRLARRAARLVRADVDSAMETRLRMLMVLSGLPEPVVNHKIRWPDGQVRFRFDLSYPKAGLVVEYDGRQHADSTTQWGSDLGRREWLDGNDWRIVVVIATDLHRTPAATLHRIRAAMRQRGMAVPPVDDEWRRHFTSLPEDVHDPASG</sequence>
<dbReference type="AlphaFoldDB" id="A0A543PWG9"/>
<evidence type="ECO:0000313" key="2">
    <source>
        <dbReference type="Proteomes" id="UP000320085"/>
    </source>
</evidence>
<dbReference type="InterPro" id="IPR011335">
    <property type="entry name" value="Restrct_endonuc-II-like"/>
</dbReference>
<name>A0A543PWG9_9MICO</name>
<accession>A0A543PWG9</accession>
<protein>
    <recommendedName>
        <fullName evidence="3">Very-short-patch-repair endonuclease</fullName>
    </recommendedName>
</protein>
<dbReference type="RefSeq" id="WP_246069667.1">
    <property type="nucleotide sequence ID" value="NZ_BAAAQC010000007.1"/>
</dbReference>
<gene>
    <name evidence="1" type="ORF">FHX52_1556</name>
</gene>
<evidence type="ECO:0008006" key="3">
    <source>
        <dbReference type="Google" id="ProtNLM"/>
    </source>
</evidence>
<dbReference type="Proteomes" id="UP000320085">
    <property type="component" value="Unassembled WGS sequence"/>
</dbReference>
<organism evidence="1 2">
    <name type="scientific">Humibacillus xanthopallidus</name>
    <dbReference type="NCBI Taxonomy" id="412689"/>
    <lineage>
        <taxon>Bacteria</taxon>
        <taxon>Bacillati</taxon>
        <taxon>Actinomycetota</taxon>
        <taxon>Actinomycetes</taxon>
        <taxon>Micrococcales</taxon>
        <taxon>Intrasporangiaceae</taxon>
        <taxon>Humibacillus</taxon>
    </lineage>
</organism>
<comment type="caution">
    <text evidence="1">The sequence shown here is derived from an EMBL/GenBank/DDBJ whole genome shotgun (WGS) entry which is preliminary data.</text>
</comment>